<dbReference type="InterPro" id="IPR001737">
    <property type="entry name" value="KsgA/Erm"/>
</dbReference>
<dbReference type="OrthoDB" id="9814755at2"/>
<dbReference type="PANTHER" id="PTHR11727:SF7">
    <property type="entry name" value="DIMETHYLADENOSINE TRANSFERASE-RELATED"/>
    <property type="match status" value="1"/>
</dbReference>
<feature type="binding site" evidence="7 8">
    <location>
        <position position="12"/>
    </location>
    <ligand>
        <name>S-adenosyl-L-methionine</name>
        <dbReference type="ChEBI" id="CHEBI:59789"/>
    </ligand>
</feature>
<keyword evidence="3 7" id="KW-0489">Methyltransferase</keyword>
<dbReference type="Gene3D" id="3.40.50.150">
    <property type="entry name" value="Vaccinia Virus protein VP39"/>
    <property type="match status" value="1"/>
</dbReference>
<dbReference type="PANTHER" id="PTHR11727">
    <property type="entry name" value="DIMETHYLADENOSINE TRANSFERASE"/>
    <property type="match status" value="1"/>
</dbReference>
<organism evidence="10 11">
    <name type="scientific">Metamycoplasma canadense</name>
    <dbReference type="NCBI Taxonomy" id="29554"/>
    <lineage>
        <taxon>Bacteria</taxon>
        <taxon>Bacillati</taxon>
        <taxon>Mycoplasmatota</taxon>
        <taxon>Mycoplasmoidales</taxon>
        <taxon>Metamycoplasmataceae</taxon>
        <taxon>Metamycoplasma</taxon>
    </lineage>
</organism>
<dbReference type="InterPro" id="IPR020598">
    <property type="entry name" value="rRNA_Ade_methylase_Trfase_N"/>
</dbReference>
<dbReference type="KEGG" id="mcan:MCAN360_0252"/>
<feature type="domain" description="Ribosomal RNA adenine methylase transferase N-terminal" evidence="9">
    <location>
        <begin position="19"/>
        <end position="185"/>
    </location>
</feature>
<keyword evidence="2 7" id="KW-0698">rRNA processing</keyword>
<dbReference type="HOGENOM" id="CLU_041220_0_0_14"/>
<gene>
    <name evidence="7 10" type="primary">ksgA</name>
    <name evidence="7" type="synonym">rsmA</name>
    <name evidence="10" type="ORF">MCAN360_0252</name>
</gene>
<sequence length="257" mass="29623">MEIKAKKSFGQNFLINKKIQEKIVQAGNVVNENVIEIGPGLGALTNLLIPKVKTLEAYELDKEIYNLWINKSLNNNIVFLNQDFLEANLISDFKKVIIGNIPYNITSLIIFKLIENYLFIKRAVIMVQKEVGERLIASPNSKNYSKLTVSLQSIAKVSKILIAKAGDFNPAPKVDSMVVKIEFFDKIDFDLKKFLDFVKLCFQFKRKTLVNNLLKKYDKEKIISVLKLNNIDLLTRPENLNVNQYKLLFNEFLKFEI</sequence>
<dbReference type="RefSeq" id="WP_045433516.1">
    <property type="nucleotide sequence ID" value="NZ_AP014631.1"/>
</dbReference>
<dbReference type="InterPro" id="IPR020596">
    <property type="entry name" value="rRNA_Ade_Mease_Trfase_CS"/>
</dbReference>
<keyword evidence="5 7" id="KW-0949">S-adenosyl-L-methionine</keyword>
<dbReference type="Pfam" id="PF00398">
    <property type="entry name" value="RrnaAD"/>
    <property type="match status" value="1"/>
</dbReference>
<evidence type="ECO:0000256" key="3">
    <source>
        <dbReference type="ARBA" id="ARBA00022603"/>
    </source>
</evidence>
<name>A0A077L5E7_9BACT</name>
<keyword evidence="6 7" id="KW-0694">RNA-binding</keyword>
<dbReference type="AlphaFoldDB" id="A0A077L5E7"/>
<evidence type="ECO:0000256" key="8">
    <source>
        <dbReference type="PROSITE-ProRule" id="PRU01026"/>
    </source>
</evidence>
<comment type="subcellular location">
    <subcellularLocation>
        <location evidence="7">Cytoplasm</location>
    </subcellularLocation>
</comment>
<comment type="catalytic activity">
    <reaction evidence="7">
        <text>adenosine(1518)/adenosine(1519) in 16S rRNA + 4 S-adenosyl-L-methionine = N(6)-dimethyladenosine(1518)/N(6)-dimethyladenosine(1519) in 16S rRNA + 4 S-adenosyl-L-homocysteine + 4 H(+)</text>
        <dbReference type="Rhea" id="RHEA:19609"/>
        <dbReference type="Rhea" id="RHEA-COMP:10232"/>
        <dbReference type="Rhea" id="RHEA-COMP:10233"/>
        <dbReference type="ChEBI" id="CHEBI:15378"/>
        <dbReference type="ChEBI" id="CHEBI:57856"/>
        <dbReference type="ChEBI" id="CHEBI:59789"/>
        <dbReference type="ChEBI" id="CHEBI:74411"/>
        <dbReference type="ChEBI" id="CHEBI:74493"/>
        <dbReference type="EC" id="2.1.1.182"/>
    </reaction>
</comment>
<evidence type="ECO:0000256" key="7">
    <source>
        <dbReference type="HAMAP-Rule" id="MF_00607"/>
    </source>
</evidence>
<dbReference type="Gene3D" id="1.10.8.100">
    <property type="entry name" value="Ribosomal RNA adenine dimethylase-like, domain 2"/>
    <property type="match status" value="1"/>
</dbReference>
<evidence type="ECO:0000256" key="1">
    <source>
        <dbReference type="ARBA" id="ARBA00022490"/>
    </source>
</evidence>
<dbReference type="EC" id="2.1.1.182" evidence="7"/>
<dbReference type="GO" id="GO:0005829">
    <property type="term" value="C:cytosol"/>
    <property type="evidence" value="ECO:0007669"/>
    <property type="project" value="TreeGrafter"/>
</dbReference>
<dbReference type="PROSITE" id="PS51689">
    <property type="entry name" value="SAM_RNA_A_N6_MT"/>
    <property type="match status" value="1"/>
</dbReference>
<dbReference type="NCBIfam" id="TIGR00755">
    <property type="entry name" value="ksgA"/>
    <property type="match status" value="1"/>
</dbReference>
<evidence type="ECO:0000256" key="6">
    <source>
        <dbReference type="ARBA" id="ARBA00022884"/>
    </source>
</evidence>
<dbReference type="InterPro" id="IPR023165">
    <property type="entry name" value="rRNA_Ade_diMease-like_C"/>
</dbReference>
<reference evidence="11" key="1">
    <citation type="journal article" date="2014" name="Genome Announc.">
        <title>Complete Genome Sequence of Mycoplasma canadense Strain HAZ 360_1 from Bovine Mastitic Milk in Japan.</title>
        <authorList>
            <person name="Hata E."/>
        </authorList>
    </citation>
    <scope>NUCLEOTIDE SEQUENCE [LARGE SCALE GENOMIC DNA]</scope>
    <source>
        <strain evidence="11">HAZ360_1</strain>
    </source>
</reference>
<evidence type="ECO:0000313" key="10">
    <source>
        <dbReference type="EMBL" id="BAP39480.1"/>
    </source>
</evidence>
<comment type="function">
    <text evidence="7">Specifically dimethylates two adjacent adenosines (A1518 and A1519) in the loop of a conserved hairpin near the 3'-end of 16S rRNA in the 30S particle. May play a critical role in biogenesis of 30S subunits.</text>
</comment>
<protein>
    <recommendedName>
        <fullName evidence="7">Ribosomal RNA small subunit methyltransferase A</fullName>
        <ecNumber evidence="7">2.1.1.182</ecNumber>
    </recommendedName>
    <alternativeName>
        <fullName evidence="7">16S rRNA (adenine(1518)-N(6)/adenine(1519)-N(6))-dimethyltransferase</fullName>
    </alternativeName>
    <alternativeName>
        <fullName evidence="7">16S rRNA dimethyladenosine transferase</fullName>
    </alternativeName>
    <alternativeName>
        <fullName evidence="7">16S rRNA dimethylase</fullName>
    </alternativeName>
    <alternativeName>
        <fullName evidence="7">S-adenosylmethionine-6-N', N'-adenosyl(rRNA) dimethyltransferase</fullName>
    </alternativeName>
</protein>
<feature type="binding site" evidence="7 8">
    <location>
        <position position="14"/>
    </location>
    <ligand>
        <name>S-adenosyl-L-methionine</name>
        <dbReference type="ChEBI" id="CHEBI:59789"/>
    </ligand>
</feature>
<accession>A0A077L5E7</accession>
<evidence type="ECO:0000256" key="5">
    <source>
        <dbReference type="ARBA" id="ARBA00022691"/>
    </source>
</evidence>
<dbReference type="Proteomes" id="UP000031641">
    <property type="component" value="Chromosome"/>
</dbReference>
<dbReference type="SMART" id="SM00650">
    <property type="entry name" value="rADc"/>
    <property type="match status" value="1"/>
</dbReference>
<evidence type="ECO:0000256" key="4">
    <source>
        <dbReference type="ARBA" id="ARBA00022679"/>
    </source>
</evidence>
<evidence type="ECO:0000256" key="2">
    <source>
        <dbReference type="ARBA" id="ARBA00022552"/>
    </source>
</evidence>
<evidence type="ECO:0000313" key="11">
    <source>
        <dbReference type="Proteomes" id="UP000031641"/>
    </source>
</evidence>
<comment type="similarity">
    <text evidence="7">Belongs to the class I-like SAM-binding methyltransferase superfamily. rRNA adenine N(6)-methyltransferase family. RsmA subfamily.</text>
</comment>
<dbReference type="HAMAP" id="MF_00607">
    <property type="entry name" value="16SrRNA_methyltr_A"/>
    <property type="match status" value="1"/>
</dbReference>
<dbReference type="InterPro" id="IPR029063">
    <property type="entry name" value="SAM-dependent_MTases_sf"/>
</dbReference>
<feature type="binding site" evidence="7 8">
    <location>
        <position position="83"/>
    </location>
    <ligand>
        <name>S-adenosyl-L-methionine</name>
        <dbReference type="ChEBI" id="CHEBI:59789"/>
    </ligand>
</feature>
<dbReference type="SUPFAM" id="SSF53335">
    <property type="entry name" value="S-adenosyl-L-methionine-dependent methyltransferases"/>
    <property type="match status" value="1"/>
</dbReference>
<feature type="binding site" evidence="7 8">
    <location>
        <position position="100"/>
    </location>
    <ligand>
        <name>S-adenosyl-L-methionine</name>
        <dbReference type="ChEBI" id="CHEBI:59789"/>
    </ligand>
</feature>
<feature type="binding site" evidence="7 8">
    <location>
        <position position="38"/>
    </location>
    <ligand>
        <name>S-adenosyl-L-methionine</name>
        <dbReference type="ChEBI" id="CHEBI:59789"/>
    </ligand>
</feature>
<dbReference type="STRING" id="29554.MCAN360_0252"/>
<dbReference type="InterPro" id="IPR011530">
    <property type="entry name" value="rRNA_adenine_dimethylase"/>
</dbReference>
<proteinExistence type="inferred from homology"/>
<dbReference type="GO" id="GO:0052908">
    <property type="term" value="F:16S rRNA (adenine(1518)-N(6)/adenine(1519)-N(6))-dimethyltransferase activity"/>
    <property type="evidence" value="ECO:0007669"/>
    <property type="project" value="UniProtKB-EC"/>
</dbReference>
<keyword evidence="4 7" id="KW-0808">Transferase</keyword>
<keyword evidence="11" id="KW-1185">Reference proteome</keyword>
<dbReference type="EMBL" id="AP014631">
    <property type="protein sequence ID" value="BAP39480.1"/>
    <property type="molecule type" value="Genomic_DNA"/>
</dbReference>
<keyword evidence="1 7" id="KW-0963">Cytoplasm</keyword>
<feature type="binding site" evidence="7 8">
    <location>
        <position position="59"/>
    </location>
    <ligand>
        <name>S-adenosyl-L-methionine</name>
        <dbReference type="ChEBI" id="CHEBI:59789"/>
    </ligand>
</feature>
<dbReference type="GO" id="GO:0003723">
    <property type="term" value="F:RNA binding"/>
    <property type="evidence" value="ECO:0007669"/>
    <property type="project" value="UniProtKB-UniRule"/>
</dbReference>
<evidence type="ECO:0000259" key="9">
    <source>
        <dbReference type="SMART" id="SM00650"/>
    </source>
</evidence>
<dbReference type="PROSITE" id="PS01131">
    <property type="entry name" value="RRNA_A_DIMETH"/>
    <property type="match status" value="1"/>
</dbReference>